<sequence length="89" mass="9744">MVAGEIYLQNLVARFSDNGGSNSSISSLSPPGEDIYKVAGFLSYLSSTSQRLHRTSLFAALEICPNKSEIYLAIHCRCDFILSPHPEHA</sequence>
<gene>
    <name evidence="1" type="ORF">AT9943_LOCUS15061</name>
</gene>
<organism evidence="1 2">
    <name type="scientific">Arabidopsis thaliana</name>
    <name type="common">Mouse-ear cress</name>
    <dbReference type="NCBI Taxonomy" id="3702"/>
    <lineage>
        <taxon>Eukaryota</taxon>
        <taxon>Viridiplantae</taxon>
        <taxon>Streptophyta</taxon>
        <taxon>Embryophyta</taxon>
        <taxon>Tracheophyta</taxon>
        <taxon>Spermatophyta</taxon>
        <taxon>Magnoliopsida</taxon>
        <taxon>eudicotyledons</taxon>
        <taxon>Gunneridae</taxon>
        <taxon>Pentapetalae</taxon>
        <taxon>rosids</taxon>
        <taxon>malvids</taxon>
        <taxon>Brassicales</taxon>
        <taxon>Brassicaceae</taxon>
        <taxon>Camelineae</taxon>
        <taxon>Arabidopsis</taxon>
    </lineage>
</organism>
<dbReference type="EMBL" id="LR881469">
    <property type="protein sequence ID" value="CAD5327359.1"/>
    <property type="molecule type" value="Genomic_DNA"/>
</dbReference>
<evidence type="ECO:0000313" key="1">
    <source>
        <dbReference type="EMBL" id="CAD5327359.1"/>
    </source>
</evidence>
<name>A0A7G2F108_ARATH</name>
<proteinExistence type="predicted"/>
<protein>
    <submittedName>
        <fullName evidence="1">(thale cress) hypothetical protein</fullName>
    </submittedName>
</protein>
<dbReference type="Proteomes" id="UP000516314">
    <property type="component" value="Chromosome 4"/>
</dbReference>
<evidence type="ECO:0000313" key="2">
    <source>
        <dbReference type="Proteomes" id="UP000516314"/>
    </source>
</evidence>
<accession>A0A7G2F108</accession>
<dbReference type="AlphaFoldDB" id="A0A7G2F108"/>
<reference evidence="1 2" key="1">
    <citation type="submission" date="2020-09" db="EMBL/GenBank/DDBJ databases">
        <authorList>
            <person name="Ashkenazy H."/>
        </authorList>
    </citation>
    <scope>NUCLEOTIDE SEQUENCE [LARGE SCALE GENOMIC DNA]</scope>
    <source>
        <strain evidence="2">cv. Cdm-0</strain>
    </source>
</reference>